<keyword evidence="6 8" id="KW-0058">Aromatic hydrocarbons catabolism</keyword>
<organism evidence="10 11">
    <name type="scientific">Leucobacter allii</name>
    <dbReference type="NCBI Taxonomy" id="2932247"/>
    <lineage>
        <taxon>Bacteria</taxon>
        <taxon>Bacillati</taxon>
        <taxon>Actinomycetota</taxon>
        <taxon>Actinomycetes</taxon>
        <taxon>Micrococcales</taxon>
        <taxon>Microbacteriaceae</taxon>
        <taxon>Leucobacter</taxon>
    </lineage>
</organism>
<dbReference type="InterPro" id="IPR003464">
    <property type="entry name" value="Muconolactone_d_Isoase"/>
</dbReference>
<comment type="similarity">
    <text evidence="3 8">Belongs to the muconolactone Delta-isomerase family.</text>
</comment>
<comment type="catalytic activity">
    <reaction evidence="1 8">
        <text>(S)-muconolactone = (4,5-dihydro-5-oxofuran-2-yl)-acetate</text>
        <dbReference type="Rhea" id="RHEA:12348"/>
        <dbReference type="ChEBI" id="CHEBI:58425"/>
        <dbReference type="ChEBI" id="CHEBI:58736"/>
        <dbReference type="EC" id="5.3.3.4"/>
    </reaction>
</comment>
<evidence type="ECO:0000256" key="4">
    <source>
        <dbReference type="ARBA" id="ARBA00011365"/>
    </source>
</evidence>
<evidence type="ECO:0000256" key="6">
    <source>
        <dbReference type="ARBA" id="ARBA00022797"/>
    </source>
</evidence>
<dbReference type="EMBL" id="CP095045">
    <property type="protein sequence ID" value="UOQ57847.1"/>
    <property type="molecule type" value="Genomic_DNA"/>
</dbReference>
<protein>
    <recommendedName>
        <fullName evidence="5 8">Muconolactone Delta-isomerase</fullName>
        <shortName evidence="8">MIase</shortName>
        <ecNumber evidence="5 8">5.3.3.4</ecNumber>
    </recommendedName>
</protein>
<sequence length="98" mass="11502">MNQLNEFLVNIQITWPRDLPEDEIHRLAVEERQMAAVRATEGHLVRMWRVPGRRENWGLWRATDATQLHEILSALPVWPYMTVTVHPLAKHAVDPFID</sequence>
<comment type="subunit">
    <text evidence="4">Homodecamer.</text>
</comment>
<dbReference type="EC" id="5.3.3.4" evidence="5 8"/>
<evidence type="ECO:0000313" key="11">
    <source>
        <dbReference type="Proteomes" id="UP000831786"/>
    </source>
</evidence>
<dbReference type="RefSeq" id="WP_244693101.1">
    <property type="nucleotide sequence ID" value="NZ_CP095044.1"/>
</dbReference>
<dbReference type="Proteomes" id="UP000831786">
    <property type="component" value="Chromosome"/>
</dbReference>
<name>A0ABY4FNJ3_9MICO</name>
<evidence type="ECO:0000256" key="7">
    <source>
        <dbReference type="ARBA" id="ARBA00023235"/>
    </source>
</evidence>
<gene>
    <name evidence="10" type="ORF">MUN78_03140</name>
</gene>
<evidence type="ECO:0000256" key="5">
    <source>
        <dbReference type="ARBA" id="ARBA00012070"/>
    </source>
</evidence>
<dbReference type="PIRSF" id="PIRSF001486">
    <property type="entry name" value="CatC"/>
    <property type="match status" value="1"/>
</dbReference>
<dbReference type="Pfam" id="PF02426">
    <property type="entry name" value="MIase"/>
    <property type="match status" value="1"/>
</dbReference>
<dbReference type="InterPro" id="IPR026029">
    <property type="entry name" value="MLI_dom"/>
</dbReference>
<feature type="domain" description="Muconolactone isomerase" evidence="9">
    <location>
        <begin position="6"/>
        <end position="92"/>
    </location>
</feature>
<accession>A0ABY4FNJ3</accession>
<dbReference type="SUPFAM" id="SSF54909">
    <property type="entry name" value="Dimeric alpha+beta barrel"/>
    <property type="match status" value="1"/>
</dbReference>
<evidence type="ECO:0000256" key="3">
    <source>
        <dbReference type="ARBA" id="ARBA00010882"/>
    </source>
</evidence>
<proteinExistence type="inferred from homology"/>
<dbReference type="InterPro" id="IPR011008">
    <property type="entry name" value="Dimeric_a/b-barrel"/>
</dbReference>
<comment type="pathway">
    <text evidence="2 8">Aromatic compound metabolism; beta-ketoadipate pathway; 5-oxo-4,5-dihydro-2-furylacetate from catechol: step 3/3.</text>
</comment>
<evidence type="ECO:0000256" key="2">
    <source>
        <dbReference type="ARBA" id="ARBA00005193"/>
    </source>
</evidence>
<keyword evidence="11" id="KW-1185">Reference proteome</keyword>
<evidence type="ECO:0000256" key="8">
    <source>
        <dbReference type="PIRNR" id="PIRNR001486"/>
    </source>
</evidence>
<evidence type="ECO:0000313" key="10">
    <source>
        <dbReference type="EMBL" id="UOQ57847.1"/>
    </source>
</evidence>
<evidence type="ECO:0000256" key="1">
    <source>
        <dbReference type="ARBA" id="ARBA00001739"/>
    </source>
</evidence>
<keyword evidence="7 8" id="KW-0413">Isomerase</keyword>
<dbReference type="Gene3D" id="3.30.70.1060">
    <property type="entry name" value="Dimeric alpha+beta barrel"/>
    <property type="match status" value="1"/>
</dbReference>
<evidence type="ECO:0000259" key="9">
    <source>
        <dbReference type="Pfam" id="PF02426"/>
    </source>
</evidence>
<reference evidence="10 11" key="1">
    <citation type="submission" date="2022-04" db="EMBL/GenBank/DDBJ databases">
        <title>Leucobacter sp. isolated from rhizosphere of garlic.</title>
        <authorList>
            <person name="Won M."/>
            <person name="Lee C.-M."/>
            <person name="Woen H.-Y."/>
            <person name="Kwon S.-W."/>
        </authorList>
    </citation>
    <scope>NUCLEOTIDE SEQUENCE [LARGE SCALE GENOMIC DNA]</scope>
    <source>
        <strain evidence="10 11">H21R-40</strain>
    </source>
</reference>